<evidence type="ECO:0000256" key="3">
    <source>
        <dbReference type="ARBA" id="ARBA00022529"/>
    </source>
</evidence>
<dbReference type="CDD" id="cd16890">
    <property type="entry name" value="lyz_i"/>
    <property type="match status" value="1"/>
</dbReference>
<dbReference type="AlphaFoldDB" id="A0A1B6GCS0"/>
<dbReference type="InterPro" id="IPR008597">
    <property type="entry name" value="Invert_lysozyme"/>
</dbReference>
<keyword evidence="5" id="KW-0378">Hydrolase</keyword>
<keyword evidence="3" id="KW-0929">Antimicrobial</keyword>
<dbReference type="Gene3D" id="1.10.530.10">
    <property type="match status" value="1"/>
</dbReference>
<evidence type="ECO:0000313" key="9">
    <source>
        <dbReference type="EMBL" id="JAS57543.1"/>
    </source>
</evidence>
<evidence type="ECO:0000256" key="7">
    <source>
        <dbReference type="PIRSR" id="PIRSR608597-3"/>
    </source>
</evidence>
<dbReference type="PANTHER" id="PTHR11195:SF22">
    <property type="entry name" value="LYSOZYME"/>
    <property type="match status" value="1"/>
</dbReference>
<evidence type="ECO:0000256" key="8">
    <source>
        <dbReference type="SAM" id="MobiDB-lite"/>
    </source>
</evidence>
<dbReference type="PANTHER" id="PTHR11195">
    <property type="entry name" value="DESTABILASE-RELATED"/>
    <property type="match status" value="1"/>
</dbReference>
<dbReference type="GO" id="GO:0042742">
    <property type="term" value="P:defense response to bacterium"/>
    <property type="evidence" value="ECO:0007669"/>
    <property type="project" value="UniProtKB-KW"/>
</dbReference>
<feature type="non-terminal residue" evidence="10">
    <location>
        <position position="1"/>
    </location>
</feature>
<dbReference type="EMBL" id="GECZ01009686">
    <property type="protein sequence ID" value="JAS60083.1"/>
    <property type="molecule type" value="Transcribed_RNA"/>
</dbReference>
<dbReference type="GO" id="GO:0003796">
    <property type="term" value="F:lysozyme activity"/>
    <property type="evidence" value="ECO:0007669"/>
    <property type="project" value="UniProtKB-EC"/>
</dbReference>
<evidence type="ECO:0000256" key="6">
    <source>
        <dbReference type="ARBA" id="ARBA00023295"/>
    </source>
</evidence>
<proteinExistence type="predicted"/>
<sequence length="247" mass="26620">RYTPLPDHHNNERCGVACTRKYLLLSQPLVVVTSSLISWSGGPRSAVSVKMAAPGIASLSCLLLAMVSSARGTIDVPDSCLRCLCEAVSGGPNCVYGAVSSCHDGVCGPYAITLPYWQDAGRPTVGLEDRLSDITYEKCALDTTCSEATIRGYMNRFHQDCNSDGVEDCFDYTAIHMHGGYSCNRPLAVSVRNVLANCLQREGPGPVPYPFPLPEEPENPGNVDDNDVVDPKYPSTFPSIDVRLGDD</sequence>
<keyword evidence="4" id="KW-0081">Bacteriolytic enzyme</keyword>
<protein>
    <recommendedName>
        <fullName evidence="2">lysozyme</fullName>
        <ecNumber evidence="2">3.2.1.17</ecNumber>
    </recommendedName>
</protein>
<gene>
    <name evidence="10" type="ORF">g.34012</name>
    <name evidence="9" type="ORF">g.34013</name>
</gene>
<feature type="disulfide bond" evidence="7">
    <location>
        <begin position="139"/>
        <end position="145"/>
    </location>
</feature>
<evidence type="ECO:0000256" key="1">
    <source>
        <dbReference type="ARBA" id="ARBA00000632"/>
    </source>
</evidence>
<dbReference type="PROSITE" id="PS51909">
    <property type="entry name" value="LYSOZYME_I"/>
    <property type="match status" value="1"/>
</dbReference>
<evidence type="ECO:0000256" key="2">
    <source>
        <dbReference type="ARBA" id="ARBA00012732"/>
    </source>
</evidence>
<evidence type="ECO:0000256" key="5">
    <source>
        <dbReference type="ARBA" id="ARBA00022801"/>
    </source>
</evidence>
<evidence type="ECO:0000256" key="4">
    <source>
        <dbReference type="ARBA" id="ARBA00022638"/>
    </source>
</evidence>
<feature type="region of interest" description="Disordered" evidence="8">
    <location>
        <begin position="206"/>
        <end position="247"/>
    </location>
</feature>
<dbReference type="GO" id="GO:0031640">
    <property type="term" value="P:killing of cells of another organism"/>
    <property type="evidence" value="ECO:0007669"/>
    <property type="project" value="UniProtKB-KW"/>
</dbReference>
<feature type="disulfide bond" evidence="7">
    <location>
        <begin position="80"/>
        <end position="169"/>
    </location>
</feature>
<dbReference type="Pfam" id="PF05497">
    <property type="entry name" value="Destabilase"/>
    <property type="match status" value="1"/>
</dbReference>
<dbReference type="EC" id="3.2.1.17" evidence="2"/>
<organism evidence="10">
    <name type="scientific">Cuerna arida</name>
    <dbReference type="NCBI Taxonomy" id="1464854"/>
    <lineage>
        <taxon>Eukaryota</taxon>
        <taxon>Metazoa</taxon>
        <taxon>Ecdysozoa</taxon>
        <taxon>Arthropoda</taxon>
        <taxon>Hexapoda</taxon>
        <taxon>Insecta</taxon>
        <taxon>Pterygota</taxon>
        <taxon>Neoptera</taxon>
        <taxon>Paraneoptera</taxon>
        <taxon>Hemiptera</taxon>
        <taxon>Auchenorrhyncha</taxon>
        <taxon>Membracoidea</taxon>
        <taxon>Cicadellidae</taxon>
        <taxon>Cicadellinae</taxon>
        <taxon>Proconiini</taxon>
        <taxon>Cuerna</taxon>
    </lineage>
</organism>
<keyword evidence="6" id="KW-0326">Glycosidase</keyword>
<reference evidence="10" key="1">
    <citation type="submission" date="2015-11" db="EMBL/GenBank/DDBJ databases">
        <title>De novo transcriptome assembly of four potential Pierce s Disease insect vectors from Arizona vineyards.</title>
        <authorList>
            <person name="Tassone E.E."/>
        </authorList>
    </citation>
    <scope>NUCLEOTIDE SEQUENCE</scope>
</reference>
<keyword evidence="7" id="KW-1015">Disulfide bond</keyword>
<accession>A0A1B6GCS0</accession>
<comment type="catalytic activity">
    <reaction evidence="1">
        <text>Hydrolysis of (1-&gt;4)-beta-linkages between N-acetylmuramic acid and N-acetyl-D-glucosamine residues in a peptidoglycan and between N-acetyl-D-glucosamine residues in chitodextrins.</text>
        <dbReference type="EC" id="3.2.1.17"/>
    </reaction>
</comment>
<name>A0A1B6GCS0_9HEMI</name>
<evidence type="ECO:0000313" key="10">
    <source>
        <dbReference type="EMBL" id="JAS60083.1"/>
    </source>
</evidence>
<dbReference type="EMBL" id="GECZ01012226">
    <property type="protein sequence ID" value="JAS57543.1"/>
    <property type="molecule type" value="Transcribed_RNA"/>
</dbReference>